<keyword evidence="2" id="KW-0812">Transmembrane</keyword>
<reference evidence="4" key="1">
    <citation type="submission" date="2020-05" db="EMBL/GenBank/DDBJ databases">
        <authorList>
            <person name="Chiriac C."/>
            <person name="Salcher M."/>
            <person name="Ghai R."/>
            <person name="Kavagutti S V."/>
        </authorList>
    </citation>
    <scope>NUCLEOTIDE SEQUENCE</scope>
</reference>
<gene>
    <name evidence="4" type="ORF">UFOPK2625_00593</name>
</gene>
<name>A0A6J6PW28_9ZZZZ</name>
<dbReference type="EMBL" id="CAEZXZ010000071">
    <property type="protein sequence ID" value="CAB4702776.1"/>
    <property type="molecule type" value="Genomic_DNA"/>
</dbReference>
<evidence type="ECO:0000256" key="1">
    <source>
        <dbReference type="SAM" id="MobiDB-lite"/>
    </source>
</evidence>
<evidence type="ECO:0000313" key="4">
    <source>
        <dbReference type="EMBL" id="CAB4702776.1"/>
    </source>
</evidence>
<dbReference type="AlphaFoldDB" id="A0A6J6PW28"/>
<protein>
    <submittedName>
        <fullName evidence="4">Unannotated protein</fullName>
    </submittedName>
</protein>
<evidence type="ECO:0000256" key="2">
    <source>
        <dbReference type="SAM" id="Phobius"/>
    </source>
</evidence>
<proteinExistence type="predicted"/>
<feature type="domain" description="DUF6542" evidence="3">
    <location>
        <begin position="140"/>
        <end position="256"/>
    </location>
</feature>
<dbReference type="Pfam" id="PF20177">
    <property type="entry name" value="DUF6542"/>
    <property type="match status" value="1"/>
</dbReference>
<dbReference type="InterPro" id="IPR046672">
    <property type="entry name" value="DUF6542"/>
</dbReference>
<feature type="transmembrane region" description="Helical" evidence="2">
    <location>
        <begin position="169"/>
        <end position="186"/>
    </location>
</feature>
<organism evidence="4">
    <name type="scientific">freshwater metagenome</name>
    <dbReference type="NCBI Taxonomy" id="449393"/>
    <lineage>
        <taxon>unclassified sequences</taxon>
        <taxon>metagenomes</taxon>
        <taxon>ecological metagenomes</taxon>
    </lineage>
</organism>
<keyword evidence="2" id="KW-0472">Membrane</keyword>
<feature type="transmembrane region" description="Helical" evidence="2">
    <location>
        <begin position="193"/>
        <end position="218"/>
    </location>
</feature>
<feature type="region of interest" description="Disordered" evidence="1">
    <location>
        <begin position="115"/>
        <end position="137"/>
    </location>
</feature>
<sequence>MSDDISPAEDEAYSALFRPVDSVPSAPVAAPAQIREPVDTGRLFRTNRAETQAVAIVALGTDQGSKLRTLQVSSSELPPISTASAPLAGLLPPTSGRVAPAVIAITPDAQSPAVRVLDEPSGRKARRSFRNSDSAPRARGLRPVGVYSVVIGATLLFGLVDIFVGGAGLGLVTGLALLIASAFAALTVRAGDLAVAVIAPPIAFFLAAITIGQIGVTITGGALIGRGVSVFFTLADNWLWVIGSTLLALAIVIVRAQRR</sequence>
<accession>A0A6J6PW28</accession>
<evidence type="ECO:0000259" key="3">
    <source>
        <dbReference type="Pfam" id="PF20177"/>
    </source>
</evidence>
<feature type="transmembrane region" description="Helical" evidence="2">
    <location>
        <begin position="238"/>
        <end position="256"/>
    </location>
</feature>
<feature type="transmembrane region" description="Helical" evidence="2">
    <location>
        <begin position="144"/>
        <end position="163"/>
    </location>
</feature>
<keyword evidence="2" id="KW-1133">Transmembrane helix</keyword>